<proteinExistence type="predicted"/>
<dbReference type="Proteomes" id="UP001431209">
    <property type="component" value="Unassembled WGS sequence"/>
</dbReference>
<reference evidence="1 2" key="1">
    <citation type="submission" date="2024-03" db="EMBL/GenBank/DDBJ databases">
        <title>The Acrasis kona genome and developmental transcriptomes reveal deep origins of eukaryotic multicellular pathways.</title>
        <authorList>
            <person name="Sheikh S."/>
            <person name="Fu C.-J."/>
            <person name="Brown M.W."/>
            <person name="Baldauf S.L."/>
        </authorList>
    </citation>
    <scope>NUCLEOTIDE SEQUENCE [LARGE SCALE GENOMIC DNA]</scope>
    <source>
        <strain evidence="1 2">ATCC MYA-3509</strain>
    </source>
</reference>
<keyword evidence="2" id="KW-1185">Reference proteome</keyword>
<dbReference type="AlphaFoldDB" id="A0AAW2YY84"/>
<accession>A0AAW2YY84</accession>
<organism evidence="1 2">
    <name type="scientific">Acrasis kona</name>
    <dbReference type="NCBI Taxonomy" id="1008807"/>
    <lineage>
        <taxon>Eukaryota</taxon>
        <taxon>Discoba</taxon>
        <taxon>Heterolobosea</taxon>
        <taxon>Tetramitia</taxon>
        <taxon>Eutetramitia</taxon>
        <taxon>Acrasidae</taxon>
        <taxon>Acrasis</taxon>
    </lineage>
</organism>
<comment type="caution">
    <text evidence="1">The sequence shown here is derived from an EMBL/GenBank/DDBJ whole genome shotgun (WGS) entry which is preliminary data.</text>
</comment>
<evidence type="ECO:0000313" key="2">
    <source>
        <dbReference type="Proteomes" id="UP001431209"/>
    </source>
</evidence>
<name>A0AAW2YY84_9EUKA</name>
<protein>
    <submittedName>
        <fullName evidence="1">Uncharacterized protein</fullName>
    </submittedName>
</protein>
<evidence type="ECO:0000313" key="1">
    <source>
        <dbReference type="EMBL" id="KAL0481778.1"/>
    </source>
</evidence>
<sequence>MSKCAWCQDDLDPQYHPDNFYSYGTCDSCDKSFCANCDGSENCPLCSTKMKQFLNDYDNVKKCTRCTAWYDIKSEGGCRKHPGSHEMPVDSEGRETYGYAVWQDYGDGKNIVIPYYYRGLFTCCKKLCKHQIHFCEEFDLFKCEHKKINLKELGCIECDHTDEPIIPYPKSLKKYNGGLSADEEGWEKKIDWNINPPSHYLCGEECVEDVDMPVYI</sequence>
<dbReference type="EMBL" id="JAOPGA020000791">
    <property type="protein sequence ID" value="KAL0481778.1"/>
    <property type="molecule type" value="Genomic_DNA"/>
</dbReference>
<gene>
    <name evidence="1" type="ORF">AKO1_012442</name>
</gene>